<comment type="caution">
    <text evidence="1">The sequence shown here is derived from an EMBL/GenBank/DDBJ whole genome shotgun (WGS) entry which is preliminary data.</text>
</comment>
<organism evidence="1 2">
    <name type="scientific">Apiotrichum porosum</name>
    <dbReference type="NCBI Taxonomy" id="105984"/>
    <lineage>
        <taxon>Eukaryota</taxon>
        <taxon>Fungi</taxon>
        <taxon>Dikarya</taxon>
        <taxon>Basidiomycota</taxon>
        <taxon>Agaricomycotina</taxon>
        <taxon>Tremellomycetes</taxon>
        <taxon>Trichosporonales</taxon>
        <taxon>Trichosporonaceae</taxon>
        <taxon>Apiotrichum</taxon>
    </lineage>
</organism>
<name>A0A427XSZ8_9TREE</name>
<dbReference type="AlphaFoldDB" id="A0A427XSZ8"/>
<dbReference type="RefSeq" id="XP_028476497.1">
    <property type="nucleotide sequence ID" value="XM_028623564.1"/>
</dbReference>
<reference evidence="1 2" key="1">
    <citation type="submission" date="2018-11" db="EMBL/GenBank/DDBJ databases">
        <title>Genome sequence of Apiotrichum porosum DSM 27194.</title>
        <authorList>
            <person name="Aliyu H."/>
            <person name="Gorte O."/>
            <person name="Ochsenreither K."/>
        </authorList>
    </citation>
    <scope>NUCLEOTIDE SEQUENCE [LARGE SCALE GENOMIC DNA]</scope>
    <source>
        <strain evidence="1 2">DSM 27194</strain>
    </source>
</reference>
<proteinExistence type="predicted"/>
<gene>
    <name evidence="1" type="ORF">EHS24_008246</name>
</gene>
<evidence type="ECO:0000313" key="2">
    <source>
        <dbReference type="Proteomes" id="UP000279236"/>
    </source>
</evidence>
<dbReference type="GeneID" id="39592789"/>
<keyword evidence="2" id="KW-1185">Reference proteome</keyword>
<dbReference type="Proteomes" id="UP000279236">
    <property type="component" value="Unassembled WGS sequence"/>
</dbReference>
<dbReference type="EMBL" id="RSCE01000006">
    <property type="protein sequence ID" value="RSH82042.1"/>
    <property type="molecule type" value="Genomic_DNA"/>
</dbReference>
<sequence length="385" mass="42210">MASAVAHPEALLERLDIAGSDDESSEAAERKRPAVANLGLPTSITNVAADNFLYWTLSDLIDDHPEDTKIEVPVEDELALEIAGVGLKVVKDKSNPEDEDYVPADRKTKVHTLVCLRKTLVLHEDNPVWDRTPQAEWAALVAEVGGNIDKAGVIVQGWIDAAGDSALSPRPIPGSEDVDLMAEPIYIDANRKVLFDAKPAQTERCAALIFNYLAFHERGIAALEAQEAERRAQLPGVMWRKTHPEPLRFPLPSVLAGKIDADEFPAVAAAVQRGYLEGPSELKTSRTVSAAASKLSRETLSREEKAANQLLYLINDRLLVSDKFWLQDEAEVVGTPAQLTAAYDAVVKDLKALAATDRLTHRDGDTLETELWNMVYDAEKGDYDD</sequence>
<protein>
    <submittedName>
        <fullName evidence="1">Uncharacterized protein</fullName>
    </submittedName>
</protein>
<accession>A0A427XSZ8</accession>
<evidence type="ECO:0000313" key="1">
    <source>
        <dbReference type="EMBL" id="RSH82042.1"/>
    </source>
</evidence>